<dbReference type="InterPro" id="IPR012381">
    <property type="entry name" value="EutP_PduV"/>
</dbReference>
<evidence type="ECO:0000313" key="3">
    <source>
        <dbReference type="Proteomes" id="UP000295063"/>
    </source>
</evidence>
<dbReference type="AlphaFoldDB" id="A0A4R1Q2C9"/>
<dbReference type="Proteomes" id="UP000295063">
    <property type="component" value="Unassembled WGS sequence"/>
</dbReference>
<dbReference type="InterPro" id="IPR027417">
    <property type="entry name" value="P-loop_NTPase"/>
</dbReference>
<evidence type="ECO:0000256" key="1">
    <source>
        <dbReference type="PIRNR" id="PIRNR036409"/>
    </source>
</evidence>
<proteinExistence type="inferred from homology"/>
<dbReference type="PANTHER" id="PTHR40453:SF1">
    <property type="entry name" value="PROTEIN YOEF"/>
    <property type="match status" value="1"/>
</dbReference>
<organism evidence="2 3">
    <name type="scientific">Anaerospora hongkongensis</name>
    <dbReference type="NCBI Taxonomy" id="244830"/>
    <lineage>
        <taxon>Bacteria</taxon>
        <taxon>Bacillati</taxon>
        <taxon>Bacillota</taxon>
        <taxon>Negativicutes</taxon>
        <taxon>Selenomonadales</taxon>
        <taxon>Sporomusaceae</taxon>
        <taxon>Anaerospora</taxon>
    </lineage>
</organism>
<dbReference type="PIRSF" id="PIRSF036409">
    <property type="entry name" value="EutP_PduV"/>
    <property type="match status" value="1"/>
</dbReference>
<dbReference type="RefSeq" id="WP_132075787.1">
    <property type="nucleotide sequence ID" value="NZ_DAIMLW010000189.1"/>
</dbReference>
<dbReference type="Gene3D" id="3.40.50.300">
    <property type="entry name" value="P-loop containing nucleotide triphosphate hydrolases"/>
    <property type="match status" value="1"/>
</dbReference>
<dbReference type="SUPFAM" id="SSF52540">
    <property type="entry name" value="P-loop containing nucleoside triphosphate hydrolases"/>
    <property type="match status" value="1"/>
</dbReference>
<name>A0A4R1Q2C9_9FIRM</name>
<dbReference type="Pfam" id="PF10662">
    <property type="entry name" value="PduV-EutP"/>
    <property type="match status" value="1"/>
</dbReference>
<dbReference type="GO" id="GO:0006576">
    <property type="term" value="P:biogenic amine metabolic process"/>
    <property type="evidence" value="ECO:0007669"/>
    <property type="project" value="InterPro"/>
</dbReference>
<keyword evidence="1" id="KW-0547">Nucleotide-binding</keyword>
<reference evidence="2 3" key="1">
    <citation type="submission" date="2019-03" db="EMBL/GenBank/DDBJ databases">
        <title>Genomic Encyclopedia of Type Strains, Phase IV (KMG-IV): sequencing the most valuable type-strain genomes for metagenomic binning, comparative biology and taxonomic classification.</title>
        <authorList>
            <person name="Goeker M."/>
        </authorList>
    </citation>
    <scope>NUCLEOTIDE SEQUENCE [LARGE SCALE GENOMIC DNA]</scope>
    <source>
        <strain evidence="2 3">DSM 15969</strain>
    </source>
</reference>
<sequence>MIILIGPVGAGKTSLLNVLQHTAGKAEKTQSIRFCDGGIDTPGEYAQIPRFYSALMVTAAQAELILLVQAANEQRVLLPPGFVSMFSRPVTGVITKIDLPDTDQATAALRLKEAGVKEKIFPVSAFTGAGLANLMSHISERGCKR</sequence>
<dbReference type="GO" id="GO:0005524">
    <property type="term" value="F:ATP binding"/>
    <property type="evidence" value="ECO:0007669"/>
    <property type="project" value="UniProtKB-UniRule"/>
</dbReference>
<accession>A0A4R1Q2C9</accession>
<keyword evidence="3" id="KW-1185">Reference proteome</keyword>
<comment type="similarity">
    <text evidence="1">Belongs to the EutP/PduV family.</text>
</comment>
<dbReference type="EMBL" id="SLUI01000002">
    <property type="protein sequence ID" value="TCL39369.1"/>
    <property type="molecule type" value="Genomic_DNA"/>
</dbReference>
<dbReference type="PANTHER" id="PTHR40453">
    <property type="entry name" value="PROTEIN YOEF"/>
    <property type="match status" value="1"/>
</dbReference>
<dbReference type="CDD" id="cd00882">
    <property type="entry name" value="Ras_like_GTPase"/>
    <property type="match status" value="1"/>
</dbReference>
<evidence type="ECO:0000313" key="2">
    <source>
        <dbReference type="EMBL" id="TCL39369.1"/>
    </source>
</evidence>
<protein>
    <submittedName>
        <fullName evidence="2">Ethanolamine utilization protein EutP</fullName>
    </submittedName>
</protein>
<dbReference type="OrthoDB" id="6179at2"/>
<comment type="caution">
    <text evidence="2">The sequence shown here is derived from an EMBL/GenBank/DDBJ whole genome shotgun (WGS) entry which is preliminary data.</text>
</comment>
<gene>
    <name evidence="2" type="ORF">EV210_102284</name>
</gene>